<dbReference type="SUPFAM" id="SSF53448">
    <property type="entry name" value="Nucleotide-diphospho-sugar transferases"/>
    <property type="match status" value="1"/>
</dbReference>
<dbReference type="PANTHER" id="PTHR10859">
    <property type="entry name" value="GLYCOSYL TRANSFERASE"/>
    <property type="match status" value="1"/>
</dbReference>
<dbReference type="PANTHER" id="PTHR10859:SF91">
    <property type="entry name" value="DOLICHYL-PHOSPHATE BETA-GLUCOSYLTRANSFERASE"/>
    <property type="match status" value="1"/>
</dbReference>
<sequence>MKRLHLSVVIPAYNEEHNVKSGVLGGVYDYLRQQKYNWEVVIVDDRSTDKTVKEVNKFIKKHPHFRLMEEPHRGKGGTVIAGVLAADGEIILFADMDQSTPIGEVEKFFPKFKSGYDIVIGSRAGRKGAPLVRKLMSLGYSILRTIVLRLPYKDTQTGFKAFKREAAQIVFGKMKKFFENRNIKGASTAAGFDVEMLYIARKRHLKIAEVAVEWQYEPGTAKNPIKESWIGFRGMMAVRIKSLLGVYK</sequence>
<protein>
    <recommendedName>
        <fullName evidence="1">Glycosyltransferase 2-like domain-containing protein</fullName>
    </recommendedName>
</protein>
<dbReference type="Gene3D" id="3.90.550.10">
    <property type="entry name" value="Spore Coat Polysaccharide Biosynthesis Protein SpsA, Chain A"/>
    <property type="match status" value="1"/>
</dbReference>
<dbReference type="InterPro" id="IPR001173">
    <property type="entry name" value="Glyco_trans_2-like"/>
</dbReference>
<dbReference type="Proteomes" id="UP000178429">
    <property type="component" value="Unassembled WGS sequence"/>
</dbReference>
<evidence type="ECO:0000259" key="1">
    <source>
        <dbReference type="Pfam" id="PF00535"/>
    </source>
</evidence>
<accession>A0A1F8C0U7</accession>
<reference evidence="2 3" key="1">
    <citation type="journal article" date="2016" name="Nat. Commun.">
        <title>Thousands of microbial genomes shed light on interconnected biogeochemical processes in an aquifer system.</title>
        <authorList>
            <person name="Anantharaman K."/>
            <person name="Brown C.T."/>
            <person name="Hug L.A."/>
            <person name="Sharon I."/>
            <person name="Castelle C.J."/>
            <person name="Probst A.J."/>
            <person name="Thomas B.C."/>
            <person name="Singh A."/>
            <person name="Wilkins M.J."/>
            <person name="Karaoz U."/>
            <person name="Brodie E.L."/>
            <person name="Williams K.H."/>
            <person name="Hubbard S.S."/>
            <person name="Banfield J.F."/>
        </authorList>
    </citation>
    <scope>NUCLEOTIDE SEQUENCE [LARGE SCALE GENOMIC DNA]</scope>
</reference>
<feature type="domain" description="Glycosyltransferase 2-like" evidence="1">
    <location>
        <begin position="7"/>
        <end position="167"/>
    </location>
</feature>
<evidence type="ECO:0000313" key="2">
    <source>
        <dbReference type="EMBL" id="OGM69973.1"/>
    </source>
</evidence>
<dbReference type="Pfam" id="PF00535">
    <property type="entry name" value="Glycos_transf_2"/>
    <property type="match status" value="1"/>
</dbReference>
<dbReference type="AlphaFoldDB" id="A0A1F8C0U7"/>
<gene>
    <name evidence="2" type="ORF">A2975_05195</name>
</gene>
<comment type="caution">
    <text evidence="2">The sequence shown here is derived from an EMBL/GenBank/DDBJ whole genome shotgun (WGS) entry which is preliminary data.</text>
</comment>
<dbReference type="EMBL" id="MGHL01000007">
    <property type="protein sequence ID" value="OGM69973.1"/>
    <property type="molecule type" value="Genomic_DNA"/>
</dbReference>
<proteinExistence type="predicted"/>
<evidence type="ECO:0000313" key="3">
    <source>
        <dbReference type="Proteomes" id="UP000178429"/>
    </source>
</evidence>
<organism evidence="2 3">
    <name type="scientific">Candidatus Woesebacteria bacterium RIFCSPLOWO2_01_FULL_44_14</name>
    <dbReference type="NCBI Taxonomy" id="1802525"/>
    <lineage>
        <taxon>Bacteria</taxon>
        <taxon>Candidatus Woeseibacteriota</taxon>
    </lineage>
</organism>
<dbReference type="InterPro" id="IPR029044">
    <property type="entry name" value="Nucleotide-diphossugar_trans"/>
</dbReference>
<dbReference type="GO" id="GO:0006487">
    <property type="term" value="P:protein N-linked glycosylation"/>
    <property type="evidence" value="ECO:0007669"/>
    <property type="project" value="TreeGrafter"/>
</dbReference>
<name>A0A1F8C0U7_9BACT</name>
<dbReference type="STRING" id="1802525.A2975_05195"/>